<name>A0ABP9SDS8_9MICC</name>
<evidence type="ECO:0000256" key="1">
    <source>
        <dbReference type="SAM" id="Phobius"/>
    </source>
</evidence>
<keyword evidence="1" id="KW-0812">Transmembrane</keyword>
<protein>
    <submittedName>
        <fullName evidence="2">Uncharacterized protein</fullName>
    </submittedName>
</protein>
<evidence type="ECO:0000313" key="3">
    <source>
        <dbReference type="Proteomes" id="UP001500200"/>
    </source>
</evidence>
<dbReference type="EMBL" id="BAABKK010000012">
    <property type="protein sequence ID" value="GAA5194641.1"/>
    <property type="molecule type" value="Genomic_DNA"/>
</dbReference>
<evidence type="ECO:0000313" key="2">
    <source>
        <dbReference type="EMBL" id="GAA5194641.1"/>
    </source>
</evidence>
<accession>A0ABP9SDS8</accession>
<feature type="transmembrane region" description="Helical" evidence="1">
    <location>
        <begin position="12"/>
        <end position="36"/>
    </location>
</feature>
<reference evidence="3" key="1">
    <citation type="journal article" date="2019" name="Int. J. Syst. Evol. Microbiol.">
        <title>The Global Catalogue of Microorganisms (GCM) 10K type strain sequencing project: providing services to taxonomists for standard genome sequencing and annotation.</title>
        <authorList>
            <consortium name="The Broad Institute Genomics Platform"/>
            <consortium name="The Broad Institute Genome Sequencing Center for Infectious Disease"/>
            <person name="Wu L."/>
            <person name="Ma J."/>
        </authorList>
    </citation>
    <scope>NUCLEOTIDE SEQUENCE [LARGE SCALE GENOMIC DNA]</scope>
    <source>
        <strain evidence="3">JCM 18514</strain>
    </source>
</reference>
<gene>
    <name evidence="2" type="ORF">GCM10023346_22630</name>
</gene>
<proteinExistence type="predicted"/>
<keyword evidence="3" id="KW-1185">Reference proteome</keyword>
<dbReference type="Proteomes" id="UP001500200">
    <property type="component" value="Unassembled WGS sequence"/>
</dbReference>
<keyword evidence="1" id="KW-1133">Transmembrane helix</keyword>
<comment type="caution">
    <text evidence="2">The sequence shown here is derived from an EMBL/GenBank/DDBJ whole genome shotgun (WGS) entry which is preliminary data.</text>
</comment>
<keyword evidence="1" id="KW-0472">Membrane</keyword>
<organism evidence="2 3">
    <name type="scientific">Arthrobacter gyeryongensis</name>
    <dbReference type="NCBI Taxonomy" id="1650592"/>
    <lineage>
        <taxon>Bacteria</taxon>
        <taxon>Bacillati</taxon>
        <taxon>Actinomycetota</taxon>
        <taxon>Actinomycetes</taxon>
        <taxon>Micrococcales</taxon>
        <taxon>Micrococcaceae</taxon>
        <taxon>Arthrobacter</taxon>
    </lineage>
</organism>
<dbReference type="RefSeq" id="WP_345449478.1">
    <property type="nucleotide sequence ID" value="NZ_BAABKK010000012.1"/>
</dbReference>
<sequence>MLALAADVHPDWFDWLTLVVTVLAALVPALLAISLWRSDRKASVQARRESATREFTQLLATGDRVLVRFRDFGHFADAMGPGAAALLALVNQFMEWDHEDELRLGGASGVLPGPRHDLSVDVNDVVARWNADPGYRADLTEVLLANECVFPVPEDNRIISPTTRRSAEDRILDDPRRYREWLACTRLAPRRIRWRRLSDWLRVRRRSLAEPLNPLAMRSYLEEEDLAGDAWLRARTTAPVSVDDDE</sequence>